<sequence length="19" mass="1998">MTAVADKPGLDGLRLNGNR</sequence>
<name>A0A834T3G3_9FABA</name>
<dbReference type="EMBL" id="JAAIUW010000011">
    <property type="protein sequence ID" value="KAF7808649.1"/>
    <property type="molecule type" value="Genomic_DNA"/>
</dbReference>
<dbReference type="AlphaFoldDB" id="A0A834T3G3"/>
<evidence type="ECO:0000313" key="1">
    <source>
        <dbReference type="EMBL" id="KAF7808649.1"/>
    </source>
</evidence>
<accession>A0A834T3G3</accession>
<organism evidence="1 2">
    <name type="scientific">Senna tora</name>
    <dbReference type="NCBI Taxonomy" id="362788"/>
    <lineage>
        <taxon>Eukaryota</taxon>
        <taxon>Viridiplantae</taxon>
        <taxon>Streptophyta</taxon>
        <taxon>Embryophyta</taxon>
        <taxon>Tracheophyta</taxon>
        <taxon>Spermatophyta</taxon>
        <taxon>Magnoliopsida</taxon>
        <taxon>eudicotyledons</taxon>
        <taxon>Gunneridae</taxon>
        <taxon>Pentapetalae</taxon>
        <taxon>rosids</taxon>
        <taxon>fabids</taxon>
        <taxon>Fabales</taxon>
        <taxon>Fabaceae</taxon>
        <taxon>Caesalpinioideae</taxon>
        <taxon>Cassia clade</taxon>
        <taxon>Senna</taxon>
    </lineage>
</organism>
<proteinExistence type="predicted"/>
<evidence type="ECO:0000313" key="2">
    <source>
        <dbReference type="Proteomes" id="UP000634136"/>
    </source>
</evidence>
<dbReference type="Proteomes" id="UP000634136">
    <property type="component" value="Unassembled WGS sequence"/>
</dbReference>
<comment type="caution">
    <text evidence="1">The sequence shown here is derived from an EMBL/GenBank/DDBJ whole genome shotgun (WGS) entry which is preliminary data.</text>
</comment>
<gene>
    <name evidence="1" type="ORF">G2W53_035392</name>
</gene>
<protein>
    <submittedName>
        <fullName evidence="1">Uncharacterized protein</fullName>
    </submittedName>
</protein>
<reference evidence="1" key="1">
    <citation type="submission" date="2020-09" db="EMBL/GenBank/DDBJ databases">
        <title>Genome-Enabled Discovery of Anthraquinone Biosynthesis in Senna tora.</title>
        <authorList>
            <person name="Kang S.-H."/>
            <person name="Pandey R.P."/>
            <person name="Lee C.-M."/>
            <person name="Sim J.-S."/>
            <person name="Jeong J.-T."/>
            <person name="Choi B.-S."/>
            <person name="Jung M."/>
            <person name="Ginzburg D."/>
            <person name="Zhao K."/>
            <person name="Won S.Y."/>
            <person name="Oh T.-J."/>
            <person name="Yu Y."/>
            <person name="Kim N.-H."/>
            <person name="Lee O.R."/>
            <person name="Lee T.-H."/>
            <person name="Bashyal P."/>
            <person name="Kim T.-S."/>
            <person name="Lee W.-H."/>
            <person name="Kawkins C."/>
            <person name="Kim C.-K."/>
            <person name="Kim J.S."/>
            <person name="Ahn B.O."/>
            <person name="Rhee S.Y."/>
            <person name="Sohng J.K."/>
        </authorList>
    </citation>
    <scope>NUCLEOTIDE SEQUENCE</scope>
    <source>
        <tissue evidence="1">Leaf</tissue>
    </source>
</reference>
<keyword evidence="2" id="KW-1185">Reference proteome</keyword>